<evidence type="ECO:0000256" key="7">
    <source>
        <dbReference type="SAM" id="MobiDB-lite"/>
    </source>
</evidence>
<comment type="catalytic activity">
    <reaction evidence="6">
        <text>a uridine in tRNA + S-adenosyl-L-methionine = a 3-[(3S)-3-amino-3-carboxypropyl]uridine in tRNA + S-methyl-5'-thioadenosine + H(+)</text>
        <dbReference type="Rhea" id="RHEA:62432"/>
        <dbReference type="Rhea" id="RHEA-COMP:13339"/>
        <dbReference type="Rhea" id="RHEA-COMP:16092"/>
        <dbReference type="ChEBI" id="CHEBI:15378"/>
        <dbReference type="ChEBI" id="CHEBI:17509"/>
        <dbReference type="ChEBI" id="CHEBI:59789"/>
        <dbReference type="ChEBI" id="CHEBI:65315"/>
        <dbReference type="ChEBI" id="CHEBI:82930"/>
        <dbReference type="EC" id="2.5.1.25"/>
    </reaction>
</comment>
<comment type="similarity">
    <text evidence="5">Belongs to the TDD superfamily. DTWD2 family.</text>
</comment>
<dbReference type="PANTHER" id="PTHR21392:SF0">
    <property type="entry name" value="TRNA-URIDINE AMINOCARBOXYPROPYLTRANSFERASE 2"/>
    <property type="match status" value="1"/>
</dbReference>
<dbReference type="OMA" id="YITLFHH"/>
<dbReference type="RefSeq" id="XP_004361210.1">
    <property type="nucleotide sequence ID" value="XM_004361153.1"/>
</dbReference>
<dbReference type="GO" id="GO:0008033">
    <property type="term" value="P:tRNA processing"/>
    <property type="evidence" value="ECO:0007669"/>
    <property type="project" value="UniProtKB-KW"/>
</dbReference>
<keyword evidence="4" id="KW-0819">tRNA processing</keyword>
<name>F4PLD7_CACFS</name>
<evidence type="ECO:0000259" key="8">
    <source>
        <dbReference type="SMART" id="SM01144"/>
    </source>
</evidence>
<dbReference type="KEGG" id="dfa:DFA_05491"/>
<evidence type="ECO:0000256" key="3">
    <source>
        <dbReference type="ARBA" id="ARBA00022691"/>
    </source>
</evidence>
<dbReference type="InterPro" id="IPR039262">
    <property type="entry name" value="DTWD2/TAPT"/>
</dbReference>
<keyword evidence="10" id="KW-1185">Reference proteome</keyword>
<sequence>MLIVRNNLKHYHHHCNLFKSITTTITSSRNCTTTTTTTTTKRNNNNNNNNIIEYHSMSVTENIKEEVPREDSTTTTTTTVINSNGSNTSTINNNTNTTSTTKKKNNNNIENKKERPIKSRDEYLSYFKSKEERLQRNVLENNKCRNCWMTTKFCLCVLIKPVQFKHRYITLFHHNEWGRASNTGKIMALSANKENWINKHPDLKLEDQLASPDNNTLDWLSDTVNQNDYSKLLVVHQKEDEEILQHILNTTDHSKIFILFPSENSIDIYDYIDRVNGINNNQKEKEIIQPINPETIKQQKQEDDIDNNNDNNDNNDGTTLNIKQLLEKLNLNQSCENNGELPQLTAIILDGTWHQAKKIAKLIPNDVARVQIHFGNDKMRSMYNILRKQPQVDRISTLEAAIITMKVLGEKKDVCMDMVDNLELMISRLSTQSGGYRGEINWVGDDSERSTRRNKIIKQ</sequence>
<dbReference type="SMART" id="SM01144">
    <property type="entry name" value="DTW"/>
    <property type="match status" value="1"/>
</dbReference>
<evidence type="ECO:0000256" key="4">
    <source>
        <dbReference type="ARBA" id="ARBA00022694"/>
    </source>
</evidence>
<dbReference type="AlphaFoldDB" id="F4PLD7"/>
<dbReference type="GO" id="GO:0016432">
    <property type="term" value="F:tRNA-uridine aminocarboxypropyltransferase activity"/>
    <property type="evidence" value="ECO:0007669"/>
    <property type="project" value="UniProtKB-EC"/>
</dbReference>
<feature type="region of interest" description="Disordered" evidence="7">
    <location>
        <begin position="66"/>
        <end position="116"/>
    </location>
</feature>
<reference evidence="10" key="1">
    <citation type="journal article" date="2011" name="Genome Res.">
        <title>Phylogeny-wide analysis of social amoeba genomes highlights ancient origins for complex intercellular communication.</title>
        <authorList>
            <person name="Heidel A.J."/>
            <person name="Lawal H.M."/>
            <person name="Felder M."/>
            <person name="Schilde C."/>
            <person name="Helps N.R."/>
            <person name="Tunggal B."/>
            <person name="Rivero F."/>
            <person name="John U."/>
            <person name="Schleicher M."/>
            <person name="Eichinger L."/>
            <person name="Platzer M."/>
            <person name="Noegel A.A."/>
            <person name="Schaap P."/>
            <person name="Gloeckner G."/>
        </authorList>
    </citation>
    <scope>NUCLEOTIDE SEQUENCE [LARGE SCALE GENOMIC DNA]</scope>
    <source>
        <strain evidence="10">SH3</strain>
    </source>
</reference>
<dbReference type="EC" id="2.5.1.25" evidence="1"/>
<protein>
    <recommendedName>
        <fullName evidence="1">tRNA-uridine aminocarboxypropyltransferase</fullName>
        <ecNumber evidence="1">2.5.1.25</ecNumber>
    </recommendedName>
</protein>
<dbReference type="GeneID" id="14875466"/>
<evidence type="ECO:0000313" key="9">
    <source>
        <dbReference type="EMBL" id="EGG23359.1"/>
    </source>
</evidence>
<evidence type="ECO:0000256" key="2">
    <source>
        <dbReference type="ARBA" id="ARBA00022679"/>
    </source>
</evidence>
<evidence type="ECO:0000313" key="10">
    <source>
        <dbReference type="Proteomes" id="UP000007797"/>
    </source>
</evidence>
<dbReference type="Proteomes" id="UP000007797">
    <property type="component" value="Unassembled WGS sequence"/>
</dbReference>
<feature type="compositionally biased region" description="Low complexity" evidence="7">
    <location>
        <begin position="73"/>
        <end position="100"/>
    </location>
</feature>
<evidence type="ECO:0000256" key="6">
    <source>
        <dbReference type="ARBA" id="ARBA00048718"/>
    </source>
</evidence>
<organism evidence="9 10">
    <name type="scientific">Cavenderia fasciculata</name>
    <name type="common">Slime mold</name>
    <name type="synonym">Dictyostelium fasciculatum</name>
    <dbReference type="NCBI Taxonomy" id="261658"/>
    <lineage>
        <taxon>Eukaryota</taxon>
        <taxon>Amoebozoa</taxon>
        <taxon>Evosea</taxon>
        <taxon>Eumycetozoa</taxon>
        <taxon>Dictyostelia</taxon>
        <taxon>Acytosteliales</taxon>
        <taxon>Cavenderiaceae</taxon>
        <taxon>Cavenderia</taxon>
    </lineage>
</organism>
<dbReference type="OrthoDB" id="408541at2759"/>
<evidence type="ECO:0000256" key="5">
    <source>
        <dbReference type="ARBA" id="ARBA00034489"/>
    </source>
</evidence>
<evidence type="ECO:0000256" key="1">
    <source>
        <dbReference type="ARBA" id="ARBA00012386"/>
    </source>
</evidence>
<dbReference type="STRING" id="1054147.F4PLD7"/>
<dbReference type="PANTHER" id="PTHR21392">
    <property type="entry name" value="TRNA-URIDINE AMINOCARBOXYPROPYLTRANSFERASE 2"/>
    <property type="match status" value="1"/>
</dbReference>
<dbReference type="Pfam" id="PF03942">
    <property type="entry name" value="DTW"/>
    <property type="match status" value="1"/>
</dbReference>
<accession>F4PLD7</accession>
<feature type="region of interest" description="Disordered" evidence="7">
    <location>
        <begin position="298"/>
        <end position="318"/>
    </location>
</feature>
<keyword evidence="2" id="KW-0808">Transferase</keyword>
<feature type="domain" description="DTW" evidence="8">
    <location>
        <begin position="140"/>
        <end position="434"/>
    </location>
</feature>
<dbReference type="InterPro" id="IPR005636">
    <property type="entry name" value="DTW"/>
</dbReference>
<dbReference type="EMBL" id="GL883008">
    <property type="protein sequence ID" value="EGG23359.1"/>
    <property type="molecule type" value="Genomic_DNA"/>
</dbReference>
<gene>
    <name evidence="9" type="ORF">DFA_05491</name>
</gene>
<keyword evidence="3" id="KW-0949">S-adenosyl-L-methionine</keyword>
<proteinExistence type="inferred from homology"/>